<dbReference type="Proteomes" id="UP000325127">
    <property type="component" value="Chromosome"/>
</dbReference>
<protein>
    <submittedName>
        <fullName evidence="1">Uncharacterized protein</fullName>
    </submittedName>
</protein>
<sequence length="89" mass="10130">MASHSVKPKFSRYTQFQPDFIVISVSDARCHNPLVMAPIPSYFKLHVCWLSSLTPVTYLSKLTGIRCVAAFLQLELFRVNAFIVITVLR</sequence>
<organism evidence="1 2">
    <name type="scientific">Klebsiella pneumoniae</name>
    <dbReference type="NCBI Taxonomy" id="573"/>
    <lineage>
        <taxon>Bacteria</taxon>
        <taxon>Pseudomonadati</taxon>
        <taxon>Pseudomonadota</taxon>
        <taxon>Gammaproteobacteria</taxon>
        <taxon>Enterobacterales</taxon>
        <taxon>Enterobacteriaceae</taxon>
        <taxon>Klebsiella/Raoultella group</taxon>
        <taxon>Klebsiella</taxon>
        <taxon>Klebsiella pneumoniae complex</taxon>
    </lineage>
</organism>
<gene>
    <name evidence="1" type="ORF">FZ928_00895</name>
</gene>
<dbReference type="AlphaFoldDB" id="A0A5C2LIJ7"/>
<evidence type="ECO:0000313" key="2">
    <source>
        <dbReference type="Proteomes" id="UP000325127"/>
    </source>
</evidence>
<name>A0A5C2LIJ7_KLEPN</name>
<evidence type="ECO:0000313" key="1">
    <source>
        <dbReference type="EMBL" id="QEP92196.1"/>
    </source>
</evidence>
<accession>A0A5C2LIJ7</accession>
<reference evidence="1 2" key="1">
    <citation type="submission" date="2019-08" db="EMBL/GenBank/DDBJ databases">
        <title>Emergence of NDM-5-producing hypervirulent Klebsiella pneumoniae from clinical infections.</title>
        <authorList>
            <person name="Shen Z."/>
            <person name="Zhang H."/>
            <person name="Li M."/>
        </authorList>
    </citation>
    <scope>NUCLEOTIDE SEQUENCE [LARGE SCALE GENOMIC DNA]</scope>
    <source>
        <strain evidence="1 2">RJ18-01</strain>
    </source>
</reference>
<dbReference type="EMBL" id="CP043670">
    <property type="protein sequence ID" value="QEP92196.1"/>
    <property type="molecule type" value="Genomic_DNA"/>
</dbReference>
<proteinExistence type="predicted"/>